<dbReference type="Pfam" id="PF26215">
    <property type="entry name" value="HTH_animal"/>
    <property type="match status" value="1"/>
</dbReference>
<evidence type="ECO:0000313" key="4">
    <source>
        <dbReference type="Proteomes" id="UP000275846"/>
    </source>
</evidence>
<dbReference type="WBParaSite" id="SSLN_0000666201-mRNA-1">
    <property type="protein sequence ID" value="SSLN_0000666201-mRNA-1"/>
    <property type="gene ID" value="SSLN_0000666201"/>
</dbReference>
<feature type="region of interest" description="Disordered" evidence="1">
    <location>
        <begin position="214"/>
        <end position="235"/>
    </location>
</feature>
<gene>
    <name evidence="3" type="ORF">SSLN_LOCUS6456</name>
</gene>
<evidence type="ECO:0000313" key="5">
    <source>
        <dbReference type="WBParaSite" id="SSLN_0000666201-mRNA-1"/>
    </source>
</evidence>
<name>A0A183SQF8_SCHSO</name>
<evidence type="ECO:0000313" key="3">
    <source>
        <dbReference type="EMBL" id="VDL92841.1"/>
    </source>
</evidence>
<protein>
    <recommendedName>
        <fullName evidence="2">Helix-turn-helix domain-containing protein</fullName>
    </recommendedName>
</protein>
<evidence type="ECO:0000259" key="2">
    <source>
        <dbReference type="Pfam" id="PF26215"/>
    </source>
</evidence>
<organism evidence="5">
    <name type="scientific">Schistocephalus solidus</name>
    <name type="common">Tapeworm</name>
    <dbReference type="NCBI Taxonomy" id="70667"/>
    <lineage>
        <taxon>Eukaryota</taxon>
        <taxon>Metazoa</taxon>
        <taxon>Spiralia</taxon>
        <taxon>Lophotrochozoa</taxon>
        <taxon>Platyhelminthes</taxon>
        <taxon>Cestoda</taxon>
        <taxon>Eucestoda</taxon>
        <taxon>Diphyllobothriidea</taxon>
        <taxon>Diphyllobothriidae</taxon>
        <taxon>Schistocephalus</taxon>
    </lineage>
</organism>
<dbReference type="AlphaFoldDB" id="A0A183SQF8"/>
<evidence type="ECO:0000256" key="1">
    <source>
        <dbReference type="SAM" id="MobiDB-lite"/>
    </source>
</evidence>
<dbReference type="PANTHER" id="PTHR21301">
    <property type="entry name" value="REVERSE TRANSCRIPTASE"/>
    <property type="match status" value="1"/>
</dbReference>
<keyword evidence="4" id="KW-1185">Reference proteome</keyword>
<feature type="domain" description="Helix-turn-helix" evidence="2">
    <location>
        <begin position="117"/>
        <end position="175"/>
    </location>
</feature>
<accession>A0A183SQF8</accession>
<dbReference type="Proteomes" id="UP000275846">
    <property type="component" value="Unassembled WGS sequence"/>
</dbReference>
<sequence>MGTEVVRRFIKQMTRVMIDDCYRHLQKYKFVIEQNKRECAHVLGEAITEDLGNTFAIVKRNMLQHFYGDLNSIFPDMQFTREEEKEQQPPFIYALFGRSPNADIETTAYMKATNTTQLLNVHSNHPVAHKRSCARPLFKLIQTHGSNPAEKAREAHYLRDRFMWNGYPKAFISRCLSVHPQRTQPEPTPTIWQAMPYIKDVSEATERIFAGLGSQEDRKRSRVQTHTYAQPPPAGCQRAFVHRPKSSDISRPNVTITPPTASENAPIVIPATTLPATTKNCDHALNAPPSTSLTTTTSISTVTTPAINMLTTTTSPSPTTGENAFEVMSTTILAITAIANRNVNPIPACPHHNRNFT</sequence>
<dbReference type="EMBL" id="UYSU01033698">
    <property type="protein sequence ID" value="VDL92841.1"/>
    <property type="molecule type" value="Genomic_DNA"/>
</dbReference>
<reference evidence="3 4" key="2">
    <citation type="submission" date="2018-11" db="EMBL/GenBank/DDBJ databases">
        <authorList>
            <consortium name="Pathogen Informatics"/>
        </authorList>
    </citation>
    <scope>NUCLEOTIDE SEQUENCE [LARGE SCALE GENOMIC DNA]</scope>
    <source>
        <strain evidence="3 4">NST_G2</strain>
    </source>
</reference>
<dbReference type="PANTHER" id="PTHR21301:SF10">
    <property type="entry name" value="REVERSE TRANSCRIPTASE DOMAIN-CONTAINING PROTEIN"/>
    <property type="match status" value="1"/>
</dbReference>
<dbReference type="InterPro" id="IPR058912">
    <property type="entry name" value="HTH_animal"/>
</dbReference>
<reference evidence="5" key="1">
    <citation type="submission" date="2016-06" db="UniProtKB">
        <authorList>
            <consortium name="WormBaseParasite"/>
        </authorList>
    </citation>
    <scope>IDENTIFICATION</scope>
</reference>
<proteinExistence type="predicted"/>
<dbReference type="OrthoDB" id="10025388at2759"/>